<protein>
    <recommendedName>
        <fullName evidence="4">Helix-turn-helix protein</fullName>
    </recommendedName>
</protein>
<name>A0ABW1P5K1_9PSEU</name>
<keyword evidence="3" id="KW-1185">Reference proteome</keyword>
<comment type="caution">
    <text evidence="2">The sequence shown here is derived from an EMBL/GenBank/DDBJ whole genome shotgun (WGS) entry which is preliminary data.</text>
</comment>
<organism evidence="2 3">
    <name type="scientific">Saccharothrix lopnurensis</name>
    <dbReference type="NCBI Taxonomy" id="1670621"/>
    <lineage>
        <taxon>Bacteria</taxon>
        <taxon>Bacillati</taxon>
        <taxon>Actinomycetota</taxon>
        <taxon>Actinomycetes</taxon>
        <taxon>Pseudonocardiales</taxon>
        <taxon>Pseudonocardiaceae</taxon>
        <taxon>Saccharothrix</taxon>
    </lineage>
</organism>
<dbReference type="Proteomes" id="UP001596220">
    <property type="component" value="Unassembled WGS sequence"/>
</dbReference>
<accession>A0ABW1P5K1</accession>
<feature type="region of interest" description="Disordered" evidence="1">
    <location>
        <begin position="292"/>
        <end position="315"/>
    </location>
</feature>
<feature type="compositionally biased region" description="Polar residues" evidence="1">
    <location>
        <begin position="186"/>
        <end position="195"/>
    </location>
</feature>
<evidence type="ECO:0000256" key="1">
    <source>
        <dbReference type="SAM" id="MobiDB-lite"/>
    </source>
</evidence>
<feature type="compositionally biased region" description="Basic and acidic residues" evidence="1">
    <location>
        <begin position="126"/>
        <end position="168"/>
    </location>
</feature>
<evidence type="ECO:0008006" key="4">
    <source>
        <dbReference type="Google" id="ProtNLM"/>
    </source>
</evidence>
<dbReference type="EMBL" id="JBHSQO010000013">
    <property type="protein sequence ID" value="MFC6090728.1"/>
    <property type="molecule type" value="Genomic_DNA"/>
</dbReference>
<sequence>MTNDRPRGVSVFEPVRWAESVPLLLRGNGTPDTTAHHVLLVMATFADPDGTNIRPSLATLTRRSHLTKQRTTTDTLRRLEEAKLIVRTGELTGGIVVWRLNYDLPFDVDTAAEEFDERQARALAKQAERQKRYRDKRRDAAVERHVKGDAAVRRDAEPASDAAVERDVTPQCGVTDAAVRRDVTPQRPSHPQVTPATPALDLPLTSPETVPPLAGDESPTAQTIVGKWLDNCQKRPPRNVVGQVAKHVKALLAEGIDPDDVNRGTAEWARKGLHPSTLPSVVNEVMQRPPLRAVSGGHRPYTNPDPSAYDKDFWS</sequence>
<evidence type="ECO:0000313" key="3">
    <source>
        <dbReference type="Proteomes" id="UP001596220"/>
    </source>
</evidence>
<gene>
    <name evidence="2" type="ORF">ACFP3R_15715</name>
</gene>
<evidence type="ECO:0000313" key="2">
    <source>
        <dbReference type="EMBL" id="MFC6090728.1"/>
    </source>
</evidence>
<reference evidence="3" key="1">
    <citation type="journal article" date="2019" name="Int. J. Syst. Evol. Microbiol.">
        <title>The Global Catalogue of Microorganisms (GCM) 10K type strain sequencing project: providing services to taxonomists for standard genome sequencing and annotation.</title>
        <authorList>
            <consortium name="The Broad Institute Genomics Platform"/>
            <consortium name="The Broad Institute Genome Sequencing Center for Infectious Disease"/>
            <person name="Wu L."/>
            <person name="Ma J."/>
        </authorList>
    </citation>
    <scope>NUCLEOTIDE SEQUENCE [LARGE SCALE GENOMIC DNA]</scope>
    <source>
        <strain evidence="3">CGMCC 4.7246</strain>
    </source>
</reference>
<feature type="region of interest" description="Disordered" evidence="1">
    <location>
        <begin position="126"/>
        <end position="217"/>
    </location>
</feature>
<proteinExistence type="predicted"/>
<dbReference type="RefSeq" id="WP_380636900.1">
    <property type="nucleotide sequence ID" value="NZ_JBHSQO010000013.1"/>
</dbReference>